<gene>
    <name evidence="2" type="ORF">ATC1_13464</name>
</gene>
<reference evidence="2" key="1">
    <citation type="journal article" date="2015" name="Genome Announc.">
        <title>Draft Genome Sequence of Anaerolineae Strain TC1, a Novel Isolate from a Methanogenic Wastewater Treatment System.</title>
        <authorList>
            <person name="Matsuura N."/>
            <person name="Tourlousse D.M."/>
            <person name="Sun L."/>
            <person name="Toyonaga M."/>
            <person name="Kuroda K."/>
            <person name="Ohashi A."/>
            <person name="Cruz R."/>
            <person name="Yamaguchi T."/>
            <person name="Sekiguchi Y."/>
        </authorList>
    </citation>
    <scope>NUCLEOTIDE SEQUENCE [LARGE SCALE GENOMIC DNA]</scope>
    <source>
        <strain evidence="2">TC1</strain>
    </source>
</reference>
<dbReference type="AlphaFoldDB" id="A0A0S7BV93"/>
<dbReference type="STRING" id="1678840.ATC1_13464"/>
<protein>
    <submittedName>
        <fullName evidence="2">Putative zinc-finger</fullName>
    </submittedName>
</protein>
<dbReference type="GO" id="GO:0008270">
    <property type="term" value="F:zinc ion binding"/>
    <property type="evidence" value="ECO:0007669"/>
    <property type="project" value="UniProtKB-KW"/>
</dbReference>
<dbReference type="EMBL" id="DF968181">
    <property type="protein sequence ID" value="GAP40488.1"/>
    <property type="molecule type" value="Genomic_DNA"/>
</dbReference>
<proteinExistence type="predicted"/>
<evidence type="ECO:0000256" key="1">
    <source>
        <dbReference type="SAM" id="Phobius"/>
    </source>
</evidence>
<keyword evidence="3" id="KW-1185">Reference proteome</keyword>
<keyword evidence="1" id="KW-0812">Transmembrane</keyword>
<sequence>MNTHEMVEKWILDETALSPEESLQMKEHLAECHRCYCLYQNLKGSLTCIKQAPEKKPAPGFSVRWQQQMILRTKEKEKTDLIHRILKVSALISVLSISSCLVFFLPGNLIKTALYISDLLKFISVQIHQLGTILSVFKIPLLFIGIGSILLLFIYIIVATLSTLTIKRIRKGADSHE</sequence>
<evidence type="ECO:0000313" key="2">
    <source>
        <dbReference type="EMBL" id="GAP40488.1"/>
    </source>
</evidence>
<organism evidence="2">
    <name type="scientific">Flexilinea flocculi</name>
    <dbReference type="NCBI Taxonomy" id="1678840"/>
    <lineage>
        <taxon>Bacteria</taxon>
        <taxon>Bacillati</taxon>
        <taxon>Chloroflexota</taxon>
        <taxon>Anaerolineae</taxon>
        <taxon>Anaerolineales</taxon>
        <taxon>Anaerolineaceae</taxon>
        <taxon>Flexilinea</taxon>
    </lineage>
</organism>
<accession>A0A0S7BV93</accession>
<evidence type="ECO:0000313" key="3">
    <source>
        <dbReference type="Proteomes" id="UP000053370"/>
    </source>
</evidence>
<name>A0A0S7BV93_9CHLR</name>
<keyword evidence="1" id="KW-0472">Membrane</keyword>
<dbReference type="Proteomes" id="UP000053370">
    <property type="component" value="Unassembled WGS sequence"/>
</dbReference>
<keyword evidence="2" id="KW-0862">Zinc</keyword>
<dbReference type="RefSeq" id="WP_062279814.1">
    <property type="nucleotide sequence ID" value="NZ_DF968181.1"/>
</dbReference>
<feature type="transmembrane region" description="Helical" evidence="1">
    <location>
        <begin position="85"/>
        <end position="105"/>
    </location>
</feature>
<keyword evidence="2" id="KW-0479">Metal-binding</keyword>
<keyword evidence="1" id="KW-1133">Transmembrane helix</keyword>
<feature type="transmembrane region" description="Helical" evidence="1">
    <location>
        <begin position="139"/>
        <end position="161"/>
    </location>
</feature>
<keyword evidence="2" id="KW-0863">Zinc-finger</keyword>